<dbReference type="Gene3D" id="2.130.10.10">
    <property type="entry name" value="YVTN repeat-like/Quinoprotein amine dehydrogenase"/>
    <property type="match status" value="2"/>
</dbReference>
<sequence>MAVLALGTLGFQSWPEAERPVEARREPYCARTVTPHGDRAQAREGIGCSYDTGFDDQSPSIQISRNGTLVIARGSGGVLVSHDRGLSWARIDVPALANGDDPAKGAHGYVHIDAVTDRLYYLTSMTAASCGPLKDGAVVSWSDDLGKTWHGKAVGCGTYDWGRLVTGHDPRALHGRSLYYFGVAPRLVGGLRPVYRSRDGGETWKKLRQLASVTTEGGAGVTAPDGTIYFDYPEYIGFWPARMLRSDYPFVPANTCREMIAVSEDFGETWRQQPLPDSRACNLLNGQQRVAVDKAGTVYALWSDDRDAKLYMVVSHDKARTWSRRVQVMPVGATFNNNQANIIAGEKGHVVISSQNTRSPTNPRVWITNGHGEWGAYLAESFNADDAAPLFRSVALDRDGDPSLREGESPSEAEAYLGISPSDEVWASFSRHGGKLGKGSRITAARIQE</sequence>
<evidence type="ECO:0000313" key="2">
    <source>
        <dbReference type="Proteomes" id="UP000052268"/>
    </source>
</evidence>
<dbReference type="InterPro" id="IPR002860">
    <property type="entry name" value="BNR_rpt"/>
</dbReference>
<proteinExistence type="predicted"/>
<dbReference type="CDD" id="cd15482">
    <property type="entry name" value="Sialidase_non-viral"/>
    <property type="match status" value="1"/>
</dbReference>
<evidence type="ECO:0008006" key="3">
    <source>
        <dbReference type="Google" id="ProtNLM"/>
    </source>
</evidence>
<dbReference type="EMBL" id="JACU01000010">
    <property type="protein sequence ID" value="KMS51950.1"/>
    <property type="molecule type" value="Genomic_DNA"/>
</dbReference>
<name>A0A0J8A9K8_9SPHN</name>
<comment type="caution">
    <text evidence="1">The sequence shown here is derived from an EMBL/GenBank/DDBJ whole genome shotgun (WGS) entry which is preliminary data.</text>
</comment>
<dbReference type="Proteomes" id="UP000052268">
    <property type="component" value="Unassembled WGS sequence"/>
</dbReference>
<evidence type="ECO:0000313" key="1">
    <source>
        <dbReference type="EMBL" id="KMS51950.1"/>
    </source>
</evidence>
<keyword evidence="2" id="KW-1185">Reference proteome</keyword>
<dbReference type="AlphaFoldDB" id="A0A0J8A9K8"/>
<dbReference type="PATRIC" id="fig|1114963.3.peg.4134"/>
<dbReference type="Pfam" id="PF02012">
    <property type="entry name" value="BNR"/>
    <property type="match status" value="1"/>
</dbReference>
<protein>
    <recommendedName>
        <fullName evidence="3">Glycosyl hydrolase</fullName>
    </recommendedName>
</protein>
<dbReference type="InterPro" id="IPR036278">
    <property type="entry name" value="Sialidase_sf"/>
</dbReference>
<organism evidence="1 2">
    <name type="scientific">Novosphingobium barchaimii LL02</name>
    <dbReference type="NCBI Taxonomy" id="1114963"/>
    <lineage>
        <taxon>Bacteria</taxon>
        <taxon>Pseudomonadati</taxon>
        <taxon>Pseudomonadota</taxon>
        <taxon>Alphaproteobacteria</taxon>
        <taxon>Sphingomonadales</taxon>
        <taxon>Sphingomonadaceae</taxon>
        <taxon>Novosphingobium</taxon>
    </lineage>
</organism>
<dbReference type="InterPro" id="IPR015943">
    <property type="entry name" value="WD40/YVTN_repeat-like_dom_sf"/>
</dbReference>
<dbReference type="SUPFAM" id="SSF50939">
    <property type="entry name" value="Sialidases"/>
    <property type="match status" value="1"/>
</dbReference>
<reference evidence="1 2" key="1">
    <citation type="journal article" date="2015" name="G3 (Bethesda)">
        <title>Insights into Ongoing Evolution of the Hexachlorocyclohexane Catabolic Pathway from Comparative Genomics of Ten Sphingomonadaceae Strains.</title>
        <authorList>
            <person name="Pearce S.L."/>
            <person name="Oakeshott J.G."/>
            <person name="Pandey G."/>
        </authorList>
    </citation>
    <scope>NUCLEOTIDE SEQUENCE [LARGE SCALE GENOMIC DNA]</scope>
    <source>
        <strain evidence="1 2">LL02</strain>
    </source>
</reference>
<gene>
    <name evidence="1" type="ORF">V474_02575</name>
</gene>
<accession>A0A0J8A9K8</accession>